<evidence type="ECO:0000313" key="3">
    <source>
        <dbReference type="Proteomes" id="UP001529340"/>
    </source>
</evidence>
<evidence type="ECO:0008006" key="4">
    <source>
        <dbReference type="Google" id="ProtNLM"/>
    </source>
</evidence>
<sequence>MVILLQVVTIVTVVISILFLLLMLYAKGKRRVHYRVFVLILNREGEQLLIYDKKEGRLTVPALDLPGNEIPTRFIPKIVDEVIGYRMEHLRISSLFHPSLRKYDRTRDDHPPAFIAERTFGKEKYYCELYVLEDGGDPQQLPRTLFPYPEFFTYEEIQAMDESAIPNELCLYFIHNVWEVTMGNKERR</sequence>
<evidence type="ECO:0000313" key="2">
    <source>
        <dbReference type="EMBL" id="MDM8156132.1"/>
    </source>
</evidence>
<dbReference type="Proteomes" id="UP001529340">
    <property type="component" value="Unassembled WGS sequence"/>
</dbReference>
<keyword evidence="1" id="KW-0812">Transmembrane</keyword>
<keyword evidence="1" id="KW-1133">Transmembrane helix</keyword>
<dbReference type="EMBL" id="JAUDCG010000002">
    <property type="protein sequence ID" value="MDM8156132.1"/>
    <property type="molecule type" value="Genomic_DNA"/>
</dbReference>
<reference evidence="2 3" key="3">
    <citation type="submission" date="2023-06" db="EMBL/GenBank/DDBJ databases">
        <authorList>
            <person name="Zeman M."/>
            <person name="Kubasova T."/>
            <person name="Jahodarova E."/>
            <person name="Nykrynova M."/>
            <person name="Rychlik I."/>
        </authorList>
    </citation>
    <scope>NUCLEOTIDE SEQUENCE [LARGE SCALE GENOMIC DNA]</scope>
    <source>
        <strain evidence="2 3">ET39</strain>
    </source>
</reference>
<organism evidence="2 3">
    <name type="scientific">Amedibacillus dolichus</name>
    <dbReference type="NCBI Taxonomy" id="31971"/>
    <lineage>
        <taxon>Bacteria</taxon>
        <taxon>Bacillati</taxon>
        <taxon>Bacillota</taxon>
        <taxon>Erysipelotrichia</taxon>
        <taxon>Erysipelotrichales</taxon>
        <taxon>Erysipelotrichaceae</taxon>
        <taxon>Amedibacillus</taxon>
    </lineage>
</organism>
<gene>
    <name evidence="2" type="ORF">QUV96_00600</name>
</gene>
<reference evidence="3" key="1">
    <citation type="submission" date="2023-06" db="EMBL/GenBank/DDBJ databases">
        <title>Identification and characterization of horizontal gene transfer across gut microbiota members of farm animals based on homology search.</title>
        <authorList>
            <person name="Zeman M."/>
            <person name="Kubasova T."/>
            <person name="Jahodarova E."/>
            <person name="Nykrynova M."/>
            <person name="Rychlik I."/>
        </authorList>
    </citation>
    <scope>NUCLEOTIDE SEQUENCE [LARGE SCALE GENOMIC DNA]</scope>
    <source>
        <strain evidence="3">ET39</strain>
    </source>
</reference>
<accession>A0ABT7U918</accession>
<reference evidence="2 3" key="2">
    <citation type="submission" date="2023-06" db="EMBL/GenBank/DDBJ databases">
        <title>Identification and characterization of horizontal gene transfer across gut microbiota members of farm animals based on homology search.</title>
        <authorList>
            <person name="Schwarzerova J."/>
            <person name="Nykrynova M."/>
            <person name="Jureckova K."/>
            <person name="Cejkova D."/>
            <person name="Rychlik I."/>
        </authorList>
    </citation>
    <scope>NUCLEOTIDE SEQUENCE [LARGE SCALE GENOMIC DNA]</scope>
    <source>
        <strain evidence="2 3">ET39</strain>
    </source>
</reference>
<comment type="caution">
    <text evidence="2">The sequence shown here is derived from an EMBL/GenBank/DDBJ whole genome shotgun (WGS) entry which is preliminary data.</text>
</comment>
<dbReference type="RefSeq" id="WP_289606605.1">
    <property type="nucleotide sequence ID" value="NZ_JAUDCG010000002.1"/>
</dbReference>
<proteinExistence type="predicted"/>
<keyword evidence="1" id="KW-0472">Membrane</keyword>
<keyword evidence="3" id="KW-1185">Reference proteome</keyword>
<feature type="transmembrane region" description="Helical" evidence="1">
    <location>
        <begin position="6"/>
        <end position="26"/>
    </location>
</feature>
<name>A0ABT7U918_9FIRM</name>
<protein>
    <recommendedName>
        <fullName evidence="4">NUDIX hydrolase</fullName>
    </recommendedName>
</protein>
<evidence type="ECO:0000256" key="1">
    <source>
        <dbReference type="SAM" id="Phobius"/>
    </source>
</evidence>